<dbReference type="EMBL" id="CP002546">
    <property type="protein sequence ID" value="ADY58588.1"/>
    <property type="molecule type" value="Genomic_DNA"/>
</dbReference>
<dbReference type="GO" id="GO:0005829">
    <property type="term" value="C:cytosol"/>
    <property type="evidence" value="ECO:0007669"/>
    <property type="project" value="TreeGrafter"/>
</dbReference>
<dbReference type="InterPro" id="IPR010982">
    <property type="entry name" value="Lambda_DNA-bd_dom_sf"/>
</dbReference>
<gene>
    <name evidence="3" type="ordered locus">Plabr_0967</name>
</gene>
<evidence type="ECO:0000256" key="1">
    <source>
        <dbReference type="ARBA" id="ARBA00023125"/>
    </source>
</evidence>
<dbReference type="GO" id="GO:0003700">
    <property type="term" value="F:DNA-binding transcription factor activity"/>
    <property type="evidence" value="ECO:0007669"/>
    <property type="project" value="TreeGrafter"/>
</dbReference>
<name>F0SJ46_RUBBR</name>
<organism evidence="3 4">
    <name type="scientific">Rubinisphaera brasiliensis (strain ATCC 49424 / DSM 5305 / JCM 21570 / IAM 15109 / NBRC 103401 / IFAM 1448)</name>
    <name type="common">Planctomyces brasiliensis</name>
    <dbReference type="NCBI Taxonomy" id="756272"/>
    <lineage>
        <taxon>Bacteria</taxon>
        <taxon>Pseudomonadati</taxon>
        <taxon>Planctomycetota</taxon>
        <taxon>Planctomycetia</taxon>
        <taxon>Planctomycetales</taxon>
        <taxon>Planctomycetaceae</taxon>
        <taxon>Rubinisphaera</taxon>
    </lineage>
</organism>
<dbReference type="RefSeq" id="WP_013627326.1">
    <property type="nucleotide sequence ID" value="NC_015174.1"/>
</dbReference>
<feature type="domain" description="HTH cro/C1-type" evidence="2">
    <location>
        <begin position="7"/>
        <end position="65"/>
    </location>
</feature>
<dbReference type="HOGENOM" id="CLU_2095046_0_0_0"/>
<dbReference type="eggNOG" id="COG1476">
    <property type="taxonomic scope" value="Bacteria"/>
</dbReference>
<dbReference type="Gene3D" id="1.10.260.40">
    <property type="entry name" value="lambda repressor-like DNA-binding domains"/>
    <property type="match status" value="1"/>
</dbReference>
<dbReference type="Proteomes" id="UP000006860">
    <property type="component" value="Chromosome"/>
</dbReference>
<evidence type="ECO:0000259" key="2">
    <source>
        <dbReference type="PROSITE" id="PS50943"/>
    </source>
</evidence>
<dbReference type="OrthoDB" id="288015at2"/>
<dbReference type="AlphaFoldDB" id="F0SJ46"/>
<dbReference type="CDD" id="cd00093">
    <property type="entry name" value="HTH_XRE"/>
    <property type="match status" value="1"/>
</dbReference>
<protein>
    <submittedName>
        <fullName evidence="3">Helix-turn-helix domain protein</fullName>
    </submittedName>
</protein>
<reference evidence="4" key="1">
    <citation type="submission" date="2011-02" db="EMBL/GenBank/DDBJ databases">
        <title>The complete genome of Planctomyces brasiliensis DSM 5305.</title>
        <authorList>
            <person name="Lucas S."/>
            <person name="Copeland A."/>
            <person name="Lapidus A."/>
            <person name="Bruce D."/>
            <person name="Goodwin L."/>
            <person name="Pitluck S."/>
            <person name="Kyrpides N."/>
            <person name="Mavromatis K."/>
            <person name="Pagani I."/>
            <person name="Ivanova N."/>
            <person name="Ovchinnikova G."/>
            <person name="Lu M."/>
            <person name="Detter J.C."/>
            <person name="Han C."/>
            <person name="Land M."/>
            <person name="Hauser L."/>
            <person name="Markowitz V."/>
            <person name="Cheng J.-F."/>
            <person name="Hugenholtz P."/>
            <person name="Woyke T."/>
            <person name="Wu D."/>
            <person name="Tindall B."/>
            <person name="Pomrenke H.G."/>
            <person name="Brambilla E."/>
            <person name="Klenk H.-P."/>
            <person name="Eisen J.A."/>
        </authorList>
    </citation>
    <scope>NUCLEOTIDE SEQUENCE [LARGE SCALE GENOMIC DNA]</scope>
    <source>
        <strain evidence="4">ATCC 49424 / DSM 5305 / JCM 21570 / NBRC 103401 / IFAM 1448</strain>
    </source>
</reference>
<dbReference type="GO" id="GO:0003677">
    <property type="term" value="F:DNA binding"/>
    <property type="evidence" value="ECO:0007669"/>
    <property type="project" value="UniProtKB-KW"/>
</dbReference>
<dbReference type="SUPFAM" id="SSF47413">
    <property type="entry name" value="lambda repressor-like DNA-binding domains"/>
    <property type="match status" value="1"/>
</dbReference>
<dbReference type="STRING" id="756272.Plabr_0967"/>
<dbReference type="InterPro" id="IPR050807">
    <property type="entry name" value="TransReg_Diox_bact_type"/>
</dbReference>
<evidence type="ECO:0000313" key="4">
    <source>
        <dbReference type="Proteomes" id="UP000006860"/>
    </source>
</evidence>
<dbReference type="PANTHER" id="PTHR46797:SF1">
    <property type="entry name" value="METHYLPHOSPHONATE SYNTHASE"/>
    <property type="match status" value="1"/>
</dbReference>
<evidence type="ECO:0000313" key="3">
    <source>
        <dbReference type="EMBL" id="ADY58588.1"/>
    </source>
</evidence>
<keyword evidence="1" id="KW-0238">DNA-binding</keyword>
<dbReference type="SMART" id="SM00530">
    <property type="entry name" value="HTH_XRE"/>
    <property type="match status" value="1"/>
</dbReference>
<dbReference type="PANTHER" id="PTHR46797">
    <property type="entry name" value="HTH-TYPE TRANSCRIPTIONAL REGULATOR"/>
    <property type="match status" value="1"/>
</dbReference>
<dbReference type="Pfam" id="PF13560">
    <property type="entry name" value="HTH_31"/>
    <property type="match status" value="1"/>
</dbReference>
<accession>F0SJ46</accession>
<sequence length="116" mass="13171">MQFGERVRELRKQRGLTQQKLAVLLDVSLSYISKVENERLNAGDYPSEVFVLKLAKALDADEDELLLLTDRVPAAIRQRIRERPDAFRELAKADDSLLDQFLAMAGAKVPRTSKTE</sequence>
<dbReference type="PROSITE" id="PS50943">
    <property type="entry name" value="HTH_CROC1"/>
    <property type="match status" value="1"/>
</dbReference>
<dbReference type="KEGG" id="pbs:Plabr_0967"/>
<proteinExistence type="predicted"/>
<keyword evidence="4" id="KW-1185">Reference proteome</keyword>
<dbReference type="InterPro" id="IPR001387">
    <property type="entry name" value="Cro/C1-type_HTH"/>
</dbReference>